<dbReference type="Proteomes" id="UP001287445">
    <property type="component" value="Unassembled WGS sequence"/>
</dbReference>
<evidence type="ECO:0000313" key="1">
    <source>
        <dbReference type="EMBL" id="MDX4957284.1"/>
    </source>
</evidence>
<proteinExistence type="predicted"/>
<name>A0AAJ2V9S8_DELAC</name>
<dbReference type="RefSeq" id="WP_319076746.1">
    <property type="nucleotide sequence ID" value="NZ_JAWWMZ010000016.1"/>
</dbReference>
<protein>
    <submittedName>
        <fullName evidence="1">Uncharacterized protein</fullName>
    </submittedName>
</protein>
<organism evidence="1 2">
    <name type="scientific">Delftia acidovorans</name>
    <name type="common">Pseudomonas acidovorans</name>
    <name type="synonym">Comamonas acidovorans</name>
    <dbReference type="NCBI Taxonomy" id="80866"/>
    <lineage>
        <taxon>Bacteria</taxon>
        <taxon>Pseudomonadati</taxon>
        <taxon>Pseudomonadota</taxon>
        <taxon>Betaproteobacteria</taxon>
        <taxon>Burkholderiales</taxon>
        <taxon>Comamonadaceae</taxon>
        <taxon>Delftia</taxon>
    </lineage>
</organism>
<dbReference type="EMBL" id="JAWWMZ010000016">
    <property type="protein sequence ID" value="MDX4957284.1"/>
    <property type="molecule type" value="Genomic_DNA"/>
</dbReference>
<accession>A0AAJ2V9S8</accession>
<dbReference type="AlphaFoldDB" id="A0AAJ2V9S8"/>
<evidence type="ECO:0000313" key="2">
    <source>
        <dbReference type="Proteomes" id="UP001287445"/>
    </source>
</evidence>
<gene>
    <name evidence="1" type="ORF">SGN30_28025</name>
</gene>
<sequence>MTQHTTETIAAALHGLQYGRAFPPKDIAQQAKESGIVIVYGYSDDNMELDGAIRDEFGCYSGGTAHVSAQGLLQDWESVLERGEKQEIKDWLELESNAREITAVWAPRDSEISWVYETDIPHKTFHLMDGDDIYCIGIVFALADL</sequence>
<comment type="caution">
    <text evidence="1">The sequence shown here is derived from an EMBL/GenBank/DDBJ whole genome shotgun (WGS) entry which is preliminary data.</text>
</comment>
<reference evidence="1" key="1">
    <citation type="submission" date="2023-11" db="EMBL/GenBank/DDBJ databases">
        <title>Identification and selenium tolerance of Delftia acidovorans R3-25.</title>
        <authorList>
            <person name="Zhang S."/>
            <person name="Liu Y."/>
            <person name="Guo Y."/>
        </authorList>
    </citation>
    <scope>NUCLEOTIDE SEQUENCE</scope>
    <source>
        <strain evidence="1">R3-25</strain>
    </source>
</reference>